<dbReference type="Proteomes" id="UP001313282">
    <property type="component" value="Unassembled WGS sequence"/>
</dbReference>
<reference evidence="2 3" key="1">
    <citation type="submission" date="2019-10" db="EMBL/GenBank/DDBJ databases">
        <authorList>
            <person name="Palmer J.M."/>
        </authorList>
    </citation>
    <scope>NUCLEOTIDE SEQUENCE [LARGE SCALE GENOMIC DNA]</scope>
    <source>
        <strain evidence="2 3">TWF718</strain>
    </source>
</reference>
<feature type="region of interest" description="Disordered" evidence="1">
    <location>
        <begin position="332"/>
        <end position="351"/>
    </location>
</feature>
<accession>A0AAN8RCB1</accession>
<evidence type="ECO:0000313" key="3">
    <source>
        <dbReference type="Proteomes" id="UP001313282"/>
    </source>
</evidence>
<keyword evidence="3" id="KW-1185">Reference proteome</keyword>
<gene>
    <name evidence="2" type="ORF">TWF718_002356</name>
</gene>
<evidence type="ECO:0000256" key="1">
    <source>
        <dbReference type="SAM" id="MobiDB-lite"/>
    </source>
</evidence>
<sequence length="501" mass="57481">MATIISIPPEIIIKFYEGCQTFTDAVNLSSCCRWLRSVWNGNQDALAFRIALQVVPAFDDALITIRATAAAKSNLVNYILNQEIPTNPILIPSSFSYHVSKPRFPEIVSVVSLFKLIDCALFTARYGDLDQLRELGSKIANPTWTCSVPYDIFGGVREPSPAYNYRVFSSMYRVFLAGAVLSWQCIYPIIKEDSPLRERFLPKPGQPRPRMVPSPAPEGPQIYPATRLDETEIAYLKQFLPFQLYNMGQSRNPNPTSFDDFHPLAEYLIQKGRDEFEFYELGPESTEVLAGISTEDHKQGSAIQQFMMLQNAYEIFRRVVADEIQYDAYMDRVGYDPEPSPPNPEKDGQPDRLCRRASQIELFMFGCYQPETFYFPSRDPVLGDRYTPQVYVGPGTYEEESSSAKYLWETLPITKLMNELYPSPAGTRGHYVRQCVDSYFVIFCVQKLLDVRFNLSDWLHEISARRAMYMIEGRAFRESMVFVPNRDLLKFPLYPNPLSMN</sequence>
<dbReference type="AlphaFoldDB" id="A0AAN8RCB1"/>
<name>A0AAN8RCB1_9PEZI</name>
<organism evidence="2 3">
    <name type="scientific">Orbilia javanica</name>
    <dbReference type="NCBI Taxonomy" id="47235"/>
    <lineage>
        <taxon>Eukaryota</taxon>
        <taxon>Fungi</taxon>
        <taxon>Dikarya</taxon>
        <taxon>Ascomycota</taxon>
        <taxon>Pezizomycotina</taxon>
        <taxon>Orbiliomycetes</taxon>
        <taxon>Orbiliales</taxon>
        <taxon>Orbiliaceae</taxon>
        <taxon>Orbilia</taxon>
    </lineage>
</organism>
<evidence type="ECO:0000313" key="2">
    <source>
        <dbReference type="EMBL" id="KAK6331815.1"/>
    </source>
</evidence>
<protein>
    <submittedName>
        <fullName evidence="2">Uncharacterized protein</fullName>
    </submittedName>
</protein>
<proteinExistence type="predicted"/>
<dbReference type="EMBL" id="JAVHNR010000010">
    <property type="protein sequence ID" value="KAK6331815.1"/>
    <property type="molecule type" value="Genomic_DNA"/>
</dbReference>
<comment type="caution">
    <text evidence="2">The sequence shown here is derived from an EMBL/GenBank/DDBJ whole genome shotgun (WGS) entry which is preliminary data.</text>
</comment>